<dbReference type="eggNOG" id="ENOG502TGHM">
    <property type="taxonomic scope" value="Eukaryota"/>
</dbReference>
<reference evidence="2 3" key="1">
    <citation type="journal article" date="1998" name="Science">
        <title>Genome sequence of the nematode C. elegans: a platform for investigating biology.</title>
        <authorList>
            <consortium name="The C. elegans sequencing consortium"/>
            <person name="Sulson J.E."/>
            <person name="Waterston R."/>
        </authorList>
    </citation>
    <scope>NUCLEOTIDE SEQUENCE [LARGE SCALE GENOMIC DNA]</scope>
    <source>
        <strain evidence="2 3">Bristol N2</strain>
    </source>
</reference>
<evidence type="ECO:0000313" key="3">
    <source>
        <dbReference type="Proteomes" id="UP000001940"/>
    </source>
</evidence>
<dbReference type="FunCoup" id="O45142">
    <property type="interactions" value="356"/>
</dbReference>
<dbReference type="AGR" id="WB:WBGene00044073"/>
<keyword evidence="3" id="KW-1185">Reference proteome</keyword>
<dbReference type="CTD" id="176962"/>
<proteinExistence type="evidence at protein level"/>
<feature type="chain" id="PRO_5004158651" evidence="1">
    <location>
        <begin position="19"/>
        <end position="399"/>
    </location>
</feature>
<dbReference type="Bgee" id="WBGene00044073">
    <property type="expression patterns" value="Expressed in larva and 2 other cell types or tissues"/>
</dbReference>
<keyword evidence="5" id="KW-1267">Proteomics identification</keyword>
<dbReference type="PeptideAtlas" id="O45142"/>
<dbReference type="InParanoid" id="O45142"/>
<evidence type="ECO:0000256" key="1">
    <source>
        <dbReference type="SAM" id="SignalP"/>
    </source>
</evidence>
<dbReference type="Proteomes" id="UP000001940">
    <property type="component" value="Chromosome IV"/>
</dbReference>
<protein>
    <submittedName>
        <fullName evidence="2">CUB_2 domain-containing protein</fullName>
    </submittedName>
</protein>
<dbReference type="PANTHER" id="PTHR21733:SF3">
    <property type="entry name" value="EXTRACELLULAR PROTEIN"/>
    <property type="match status" value="1"/>
</dbReference>
<dbReference type="InterPro" id="IPR005071">
    <property type="entry name" value="Glycoprotein"/>
</dbReference>
<dbReference type="GO" id="GO:0045087">
    <property type="term" value="P:innate immune response"/>
    <property type="evidence" value="ECO:0007007"/>
    <property type="project" value="WormBase"/>
</dbReference>
<evidence type="ECO:0000313" key="2">
    <source>
        <dbReference type="EMBL" id="CCD66701.1"/>
    </source>
</evidence>
<name>O45142_CAEEL</name>
<feature type="signal peptide" evidence="1">
    <location>
        <begin position="1"/>
        <end position="18"/>
    </location>
</feature>
<dbReference type="EMBL" id="BX284604">
    <property type="protein sequence ID" value="CCD66701.1"/>
    <property type="molecule type" value="Genomic_DNA"/>
</dbReference>
<dbReference type="ExpressionAtlas" id="O45142">
    <property type="expression patterns" value="baseline and differential"/>
</dbReference>
<sequence length="399" mass="44016">MCRRTLYALAFLICSVYADPRIIWLYNYDSGSTQNIVPVENGAKLHVASNDNVTLLQNIKIDAGLGAVSLDQVRSIADFKVSSNQLIITSTLDPPTSATLTGFIYVTTAAQANDNTFSVTTVDDLKTLSITSGKSTSVVLNTQFTTTHIRPFNAPDKTTYVTNVQQFGSTSLNFHYGYPNDTVITTNQFFENPQYIDNYDDNGEVANKTRVFFAHVEPIQVNLPYWYITADGPFNIYLDNIYINLNIHNTTSVNTTGAFVLTGVWQNPFVNFMTDPTRGGTTGLLLTTDLESDATILFSRPQSNFDLNFGKTNRMVHGQLLTDAMFNTLQINSTALYPGAMYCQYFVFTGDLLPVTSSVATNPPNPQTTPPVITTTKLASNLNLSSFILLVSSFLCLML</sequence>
<dbReference type="PhylomeDB" id="O45142"/>
<dbReference type="PaxDb" id="6239-C34H4.3a"/>
<dbReference type="WormBase" id="C34H4.3a">
    <property type="protein sequence ID" value="CE27820"/>
    <property type="gene ID" value="WBGene00044073"/>
    <property type="gene designation" value="tag-244"/>
</dbReference>
<accession>O45142</accession>
<dbReference type="HOGENOM" id="CLU_040349_1_0_1"/>
<dbReference type="Pfam" id="PF03409">
    <property type="entry name" value="Glycoprotein"/>
    <property type="match status" value="1"/>
</dbReference>
<dbReference type="RefSeq" id="NP_500095.1">
    <property type="nucleotide sequence ID" value="NM_067694.4"/>
</dbReference>
<keyword evidence="1" id="KW-0732">Signal</keyword>
<dbReference type="GeneID" id="176962"/>
<dbReference type="AlphaFoldDB" id="O45142"/>
<dbReference type="PIR" id="F88639">
    <property type="entry name" value="F88639"/>
</dbReference>
<dbReference type="OMA" id="YITADGP"/>
<dbReference type="OrthoDB" id="5869629at2759"/>
<evidence type="ECO:0000313" key="4">
    <source>
        <dbReference type="WormBase" id="C34H4.3a"/>
    </source>
</evidence>
<gene>
    <name evidence="2 4" type="primary">tag-244</name>
    <name evidence="4" type="ORF">C34H4.3</name>
    <name evidence="2" type="ORF">CELE_C34H4.3</name>
</gene>
<evidence type="ECO:0007829" key="5">
    <source>
        <dbReference type="PeptideAtlas" id="O45142"/>
    </source>
</evidence>
<dbReference type="UCSC" id="C34H4.3">
    <property type="organism name" value="c. elegans"/>
</dbReference>
<organism evidence="2 3">
    <name type="scientific">Caenorhabditis elegans</name>
    <dbReference type="NCBI Taxonomy" id="6239"/>
    <lineage>
        <taxon>Eukaryota</taxon>
        <taxon>Metazoa</taxon>
        <taxon>Ecdysozoa</taxon>
        <taxon>Nematoda</taxon>
        <taxon>Chromadorea</taxon>
        <taxon>Rhabditida</taxon>
        <taxon>Rhabditina</taxon>
        <taxon>Rhabditomorpha</taxon>
        <taxon>Rhabditoidea</taxon>
        <taxon>Rhabditidae</taxon>
        <taxon>Peloderinae</taxon>
        <taxon>Caenorhabditis</taxon>
    </lineage>
</organism>
<dbReference type="PANTHER" id="PTHR21733">
    <property type="entry name" value="CUB_2 DOMAIN-CONTAINING PROTEIN-RELATED-RELATED"/>
    <property type="match status" value="1"/>
</dbReference>